<dbReference type="PANTHER" id="PTHR41287:SF1">
    <property type="entry name" value="PROTEIN YMFN"/>
    <property type="match status" value="1"/>
</dbReference>
<dbReference type="Pfam" id="PF03354">
    <property type="entry name" value="TerL_ATPase"/>
    <property type="match status" value="1"/>
</dbReference>
<keyword evidence="4" id="KW-1185">Reference proteome</keyword>
<evidence type="ECO:0000313" key="4">
    <source>
        <dbReference type="Proteomes" id="UP000682134"/>
    </source>
</evidence>
<comment type="caution">
    <text evidence="3">The sequence shown here is derived from an EMBL/GenBank/DDBJ whole genome shotgun (WGS) entry which is preliminary data.</text>
</comment>
<evidence type="ECO:0000259" key="1">
    <source>
        <dbReference type="Pfam" id="PF03354"/>
    </source>
</evidence>
<proteinExistence type="predicted"/>
<protein>
    <submittedName>
        <fullName evidence="3">Terminase large subunit</fullName>
    </submittedName>
</protein>
<evidence type="ECO:0000313" key="3">
    <source>
        <dbReference type="EMBL" id="MBP0725544.1"/>
    </source>
</evidence>
<dbReference type="InterPro" id="IPR046462">
    <property type="entry name" value="TerL_nuclease"/>
</dbReference>
<gene>
    <name evidence="3" type="ORF">J5Y03_10125</name>
</gene>
<dbReference type="AlphaFoldDB" id="A0A940NHL4"/>
<feature type="domain" description="Terminase large subunit-like ATPase" evidence="1">
    <location>
        <begin position="80"/>
        <end position="252"/>
    </location>
</feature>
<dbReference type="InterPro" id="IPR005021">
    <property type="entry name" value="Terminase_largesu-like"/>
</dbReference>
<dbReference type="PANTHER" id="PTHR41287">
    <property type="match status" value="1"/>
</dbReference>
<dbReference type="EMBL" id="JAGIYQ010000005">
    <property type="protein sequence ID" value="MBP0725544.1"/>
    <property type="molecule type" value="Genomic_DNA"/>
</dbReference>
<evidence type="ECO:0000259" key="2">
    <source>
        <dbReference type="Pfam" id="PF20441"/>
    </source>
</evidence>
<name>A0A940NHL4_9BACI</name>
<sequence>MLKQWLIEYCHDVLNGDVIACEKHKWSCLRFLNDIEREGTEDFPYIFDEEKALRFLNWMALFKHTKGKLAGKRIEPEAIQIFIFSNIYGWIHKEKNLRRFKKSYWQVGRKNAKSQSLSCVGSYESSGIGEPMSEVYIGATKTEQAKIVWNETKAQINGSKFLKDKFKIANGRITHYKSEGFIRALSKEDGQNGDGLNVQCGIIDEYHAHKTSEIYDVLISGSGARPQPLMMIITTAGFELNNPCYSVEYKYVSNILNPNNPIENDEYFIMVNELDKDDDIKDESVWEKANPILCSYEEGLAFLRGELKAALDVPEKMRNFLTKNMNIWVNQRENGYMNMEKWNLCADEFDFERFNGCECVVGVDLSAKIDLTSISFIFKSNDEYHVLSHSFMPEDTLEYKMKTDKVPYDLWVKQGWITTTPGAVVDYTFIKSYLENIKVKYNINITEVCADPWNATQFMQDLESEGYTVVEIRQGIQTLGSPTKDFREKVYLQRVKHNNNPVLTWAIGNAVTRQDPNENIMLDKSKASDRIDPIASILNAHVRAMLNINTKSIYEDSSLFLL</sequence>
<dbReference type="GO" id="GO:0004519">
    <property type="term" value="F:endonuclease activity"/>
    <property type="evidence" value="ECO:0007669"/>
    <property type="project" value="InterPro"/>
</dbReference>
<organism evidence="3 4">
    <name type="scientific">Gottfriedia endophytica</name>
    <dbReference type="NCBI Taxonomy" id="2820819"/>
    <lineage>
        <taxon>Bacteria</taxon>
        <taxon>Bacillati</taxon>
        <taxon>Bacillota</taxon>
        <taxon>Bacilli</taxon>
        <taxon>Bacillales</taxon>
        <taxon>Bacillaceae</taxon>
        <taxon>Gottfriedia</taxon>
    </lineage>
</organism>
<dbReference type="InterPro" id="IPR027417">
    <property type="entry name" value="P-loop_NTPase"/>
</dbReference>
<dbReference type="InterPro" id="IPR046461">
    <property type="entry name" value="TerL_ATPase"/>
</dbReference>
<accession>A0A940NHL4</accession>
<dbReference type="Pfam" id="PF20441">
    <property type="entry name" value="TerL_nuclease"/>
    <property type="match status" value="1"/>
</dbReference>
<dbReference type="Gene3D" id="3.40.50.300">
    <property type="entry name" value="P-loop containing nucleotide triphosphate hydrolases"/>
    <property type="match status" value="1"/>
</dbReference>
<feature type="domain" description="Terminase large subunit-like endonuclease" evidence="2">
    <location>
        <begin position="262"/>
        <end position="545"/>
    </location>
</feature>
<dbReference type="Proteomes" id="UP000682134">
    <property type="component" value="Unassembled WGS sequence"/>
</dbReference>
<reference evidence="3" key="1">
    <citation type="submission" date="2021-04" db="EMBL/GenBank/DDBJ databases">
        <title>Genome seq and assembly of Bacillus sp.</title>
        <authorList>
            <person name="Chhetri G."/>
        </authorList>
    </citation>
    <scope>NUCLEOTIDE SEQUENCE</scope>
    <source>
        <strain evidence="3">RG28</strain>
    </source>
</reference>
<dbReference type="RefSeq" id="WP_209405197.1">
    <property type="nucleotide sequence ID" value="NZ_JAGIYQ010000005.1"/>
</dbReference>